<dbReference type="Gene3D" id="1.25.10.10">
    <property type="entry name" value="Leucine-rich Repeat Variant"/>
    <property type="match status" value="1"/>
</dbReference>
<gene>
    <name evidence="4" type="ORF">NDU88_006722</name>
</gene>
<dbReference type="Gene3D" id="1.10.287.1490">
    <property type="match status" value="1"/>
</dbReference>
<dbReference type="AlphaFoldDB" id="A0AAV7NRJ6"/>
<dbReference type="PANTHER" id="PTHR23161">
    <property type="entry name" value="PROTEIN CIP2A"/>
    <property type="match status" value="1"/>
</dbReference>
<evidence type="ECO:0000259" key="3">
    <source>
        <dbReference type="Pfam" id="PF21044"/>
    </source>
</evidence>
<dbReference type="Pfam" id="PF21044">
    <property type="entry name" value="CIP2A_N"/>
    <property type="match status" value="1"/>
</dbReference>
<name>A0AAV7NRJ6_PLEWA</name>
<dbReference type="InterPro" id="IPR011989">
    <property type="entry name" value="ARM-like"/>
</dbReference>
<dbReference type="Proteomes" id="UP001066276">
    <property type="component" value="Chromosome 8"/>
</dbReference>
<dbReference type="EMBL" id="JANPWB010000012">
    <property type="protein sequence ID" value="KAJ1118531.1"/>
    <property type="molecule type" value="Genomic_DNA"/>
</dbReference>
<feature type="coiled-coil region" evidence="2">
    <location>
        <begin position="728"/>
        <end position="874"/>
    </location>
</feature>
<evidence type="ECO:0000313" key="4">
    <source>
        <dbReference type="EMBL" id="KAJ1118531.1"/>
    </source>
</evidence>
<comment type="caution">
    <text evidence="4">The sequence shown here is derived from an EMBL/GenBank/DDBJ whole genome shotgun (WGS) entry which is preliminary data.</text>
</comment>
<dbReference type="PANTHER" id="PTHR23161:SF2">
    <property type="entry name" value="PROTEIN CIP2A"/>
    <property type="match status" value="1"/>
</dbReference>
<feature type="coiled-coil region" evidence="2">
    <location>
        <begin position="613"/>
        <end position="678"/>
    </location>
</feature>
<dbReference type="InterPro" id="IPR000225">
    <property type="entry name" value="Armadillo"/>
</dbReference>
<feature type="repeat" description="ARM" evidence="1">
    <location>
        <begin position="54"/>
        <end position="98"/>
    </location>
</feature>
<keyword evidence="2" id="KW-0175">Coiled coil</keyword>
<evidence type="ECO:0000256" key="1">
    <source>
        <dbReference type="PROSITE-ProRule" id="PRU00259"/>
    </source>
</evidence>
<dbReference type="PROSITE" id="PS50176">
    <property type="entry name" value="ARM_REPEAT"/>
    <property type="match status" value="1"/>
</dbReference>
<protein>
    <recommendedName>
        <fullName evidence="3">CIP2A N-terminal domain-containing protein</fullName>
    </recommendedName>
</protein>
<reference evidence="4" key="1">
    <citation type="journal article" date="2022" name="bioRxiv">
        <title>Sequencing and chromosome-scale assembly of the giantPleurodeles waltlgenome.</title>
        <authorList>
            <person name="Brown T."/>
            <person name="Elewa A."/>
            <person name="Iarovenko S."/>
            <person name="Subramanian E."/>
            <person name="Araus A.J."/>
            <person name="Petzold A."/>
            <person name="Susuki M."/>
            <person name="Suzuki K.-i.T."/>
            <person name="Hayashi T."/>
            <person name="Toyoda A."/>
            <person name="Oliveira C."/>
            <person name="Osipova E."/>
            <person name="Leigh N.D."/>
            <person name="Simon A."/>
            <person name="Yun M.H."/>
        </authorList>
    </citation>
    <scope>NUCLEOTIDE SEQUENCE</scope>
    <source>
        <strain evidence="4">20211129_DDA</strain>
        <tissue evidence="4">Liver</tissue>
    </source>
</reference>
<evidence type="ECO:0000256" key="2">
    <source>
        <dbReference type="SAM" id="Coils"/>
    </source>
</evidence>
<sequence length="895" mass="98442">MDATSCLKSLLLAAGHYKALKSEQNALQLQRQLEVIAGLKLTRLFASGQVLPSECLSCLVELIEDPHCGPPVALRTLGLLTTLAADGEAREALRSAHGLSGALAGTVHRYSGGGNPAGEPLLLPCVQLLQRLTYGEGSPRGAGAHTDELLGFLAARVQAPEDELTMPCLGLLANLCRGSPALQARVKALPKVRGLYRALIAFLAHSSLTVVVFALSVLASLTLDETVGEKLFHARNIHQTFQLIFNILVNGGGTLTRQYSVDLLVDLLRSPRIADYLTRYEHFQSCLGQVLGLLHGKETESAAKVLELLLAFCAVPPLRRQLRQALLDQPGVTGARLGAKGKAHEPTVALLHWAGQSLDADCPLLALELLRAVLEDMVEARSGATAERFVQLLLPVVVEHLQPQEEEEGLQRRRQCERTLRAIEVLLLLCAEETLRAQVGKKLTAKRCAALVEHLFGCGGLNAKVADTELCKLAAAVILKTLDLMSRLKQVGTGMEASFYKTLQDSRLVAPLSFALTSDLREQVQVGLRILFEAAPLPDFPALVLGESIAANNAYRQQEAEHTPKRICVPSTLVAQPANDDTQVPSVQALIRKLQDGMELKEQGDGLRISDLMDVYEQKLAALASKENRLQDLLEAKALALAQADKLIAQYRCQRAQAEAEARKLAAMLKDAEKKNEELGIFLKAQQVESERAKSDIDQLFKHNKKLEAVVEQHEVLKVSFAEQLLKQEQSEKQLKDLQASYTALSKQSDTMKKLNDALKLQNDKNTAQLAELEEQVKDLSKQLQERDSKIANLQQKLKVLDEKLKSRQKEKEDMEETIDILRKELSKTEQARKELSIKASSLEVQKTQLEARLEEKEAMVKAQQDELNKHSHMIAMIHSLSGGKFNTDTVNLSL</sequence>
<feature type="domain" description="CIP2A N-terminal" evidence="3">
    <location>
        <begin position="19"/>
        <end position="561"/>
    </location>
</feature>
<proteinExistence type="predicted"/>
<accession>A0AAV7NRJ6</accession>
<dbReference type="SUPFAM" id="SSF57997">
    <property type="entry name" value="Tropomyosin"/>
    <property type="match status" value="1"/>
</dbReference>
<dbReference type="InterPro" id="IPR048701">
    <property type="entry name" value="CIP2A_N"/>
</dbReference>
<dbReference type="SUPFAM" id="SSF48371">
    <property type="entry name" value="ARM repeat"/>
    <property type="match status" value="1"/>
</dbReference>
<dbReference type="InterPro" id="IPR042510">
    <property type="entry name" value="CIP2A"/>
</dbReference>
<evidence type="ECO:0000313" key="5">
    <source>
        <dbReference type="Proteomes" id="UP001066276"/>
    </source>
</evidence>
<organism evidence="4 5">
    <name type="scientific">Pleurodeles waltl</name>
    <name type="common">Iberian ribbed newt</name>
    <dbReference type="NCBI Taxonomy" id="8319"/>
    <lineage>
        <taxon>Eukaryota</taxon>
        <taxon>Metazoa</taxon>
        <taxon>Chordata</taxon>
        <taxon>Craniata</taxon>
        <taxon>Vertebrata</taxon>
        <taxon>Euteleostomi</taxon>
        <taxon>Amphibia</taxon>
        <taxon>Batrachia</taxon>
        <taxon>Caudata</taxon>
        <taxon>Salamandroidea</taxon>
        <taxon>Salamandridae</taxon>
        <taxon>Pleurodelinae</taxon>
        <taxon>Pleurodeles</taxon>
    </lineage>
</organism>
<dbReference type="InterPro" id="IPR016024">
    <property type="entry name" value="ARM-type_fold"/>
</dbReference>
<keyword evidence="5" id="KW-1185">Reference proteome</keyword>